<feature type="transmembrane region" description="Helical" evidence="1">
    <location>
        <begin position="45"/>
        <end position="67"/>
    </location>
</feature>
<evidence type="ECO:0000313" key="3">
    <source>
        <dbReference type="EMBL" id="TGZ80820.1"/>
    </source>
</evidence>
<reference evidence="3 4" key="1">
    <citation type="submission" date="2019-04" db="EMBL/GenBank/DDBJ databases">
        <title>Comparative genomics and transcriptomics to analyze fruiting body development in filamentous ascomycetes.</title>
        <authorList>
            <consortium name="DOE Joint Genome Institute"/>
            <person name="Lutkenhaus R."/>
            <person name="Traeger S."/>
            <person name="Breuer J."/>
            <person name="Kuo A."/>
            <person name="Lipzen A."/>
            <person name="Pangilinan J."/>
            <person name="Dilworth D."/>
            <person name="Sandor L."/>
            <person name="Poggeler S."/>
            <person name="Barry K."/>
            <person name="Grigoriev I.V."/>
            <person name="Nowrousian M."/>
        </authorList>
    </citation>
    <scope>NUCLEOTIDE SEQUENCE [LARGE SCALE GENOMIC DNA]</scope>
    <source>
        <strain evidence="3 4">CBS 389.68</strain>
    </source>
</reference>
<name>A0A4S2MW24_9PEZI</name>
<dbReference type="InParanoid" id="A0A4S2MW24"/>
<feature type="transmembrane region" description="Helical" evidence="1">
    <location>
        <begin position="114"/>
        <end position="136"/>
    </location>
</feature>
<dbReference type="InterPro" id="IPR005330">
    <property type="entry name" value="MHYT_dom"/>
</dbReference>
<protein>
    <recommendedName>
        <fullName evidence="2">MHYT domain-containing protein</fullName>
    </recommendedName>
</protein>
<dbReference type="AlphaFoldDB" id="A0A4S2MW24"/>
<feature type="transmembrane region" description="Helical" evidence="1">
    <location>
        <begin position="185"/>
        <end position="204"/>
    </location>
</feature>
<evidence type="ECO:0000256" key="1">
    <source>
        <dbReference type="SAM" id="Phobius"/>
    </source>
</evidence>
<dbReference type="Pfam" id="PF03707">
    <property type="entry name" value="MHYT"/>
    <property type="match status" value="2"/>
</dbReference>
<feature type="transmembrane region" description="Helical" evidence="1">
    <location>
        <begin position="148"/>
        <end position="173"/>
    </location>
</feature>
<organism evidence="3 4">
    <name type="scientific">Ascodesmis nigricans</name>
    <dbReference type="NCBI Taxonomy" id="341454"/>
    <lineage>
        <taxon>Eukaryota</taxon>
        <taxon>Fungi</taxon>
        <taxon>Dikarya</taxon>
        <taxon>Ascomycota</taxon>
        <taxon>Pezizomycotina</taxon>
        <taxon>Pezizomycetes</taxon>
        <taxon>Pezizales</taxon>
        <taxon>Ascodesmidaceae</taxon>
        <taxon>Ascodesmis</taxon>
    </lineage>
</organism>
<feature type="non-terminal residue" evidence="3">
    <location>
        <position position="463"/>
    </location>
</feature>
<keyword evidence="1" id="KW-0812">Transmembrane</keyword>
<feature type="domain" description="MHYT" evidence="2">
    <location>
        <begin position="10"/>
        <end position="209"/>
    </location>
</feature>
<keyword evidence="1" id="KW-0472">Membrane</keyword>
<dbReference type="PANTHER" id="PTHR35152:SF1">
    <property type="entry name" value="DOMAIN SIGNALLING PROTEIN, PUTATIVE (AFU_ORTHOLOGUE AFUA_5G11310)-RELATED"/>
    <property type="match status" value="1"/>
</dbReference>
<evidence type="ECO:0000313" key="4">
    <source>
        <dbReference type="Proteomes" id="UP000298138"/>
    </source>
</evidence>
<dbReference type="PANTHER" id="PTHR35152">
    <property type="entry name" value="DOMAIN SIGNALLING PROTEIN, PUTATIVE (AFU_ORTHOLOGUE AFUA_5G11310)-RELATED"/>
    <property type="match status" value="1"/>
</dbReference>
<keyword evidence="4" id="KW-1185">Reference proteome</keyword>
<dbReference type="Proteomes" id="UP000298138">
    <property type="component" value="Unassembled WGS sequence"/>
</dbReference>
<feature type="transmembrane region" description="Helical" evidence="1">
    <location>
        <begin position="87"/>
        <end position="107"/>
    </location>
</feature>
<proteinExistence type="predicted"/>
<keyword evidence="1" id="KW-1133">Transmembrane helix</keyword>
<feature type="transmembrane region" description="Helical" evidence="1">
    <location>
        <begin position="12"/>
        <end position="33"/>
    </location>
</feature>
<gene>
    <name evidence="3" type="ORF">EX30DRAFT_307146</name>
</gene>
<dbReference type="PROSITE" id="PS50924">
    <property type="entry name" value="MHYT"/>
    <property type="match status" value="1"/>
</dbReference>
<feature type="transmembrane region" description="Helical" evidence="1">
    <location>
        <begin position="224"/>
        <end position="246"/>
    </location>
</feature>
<evidence type="ECO:0000259" key="2">
    <source>
        <dbReference type="PROSITE" id="PS50924"/>
    </source>
</evidence>
<dbReference type="OrthoDB" id="264015at2759"/>
<dbReference type="STRING" id="341454.A0A4S2MW24"/>
<sequence length="463" mass="51326">MEGEYAPRHFQVGFIVLSYVVSFVGSLSTLELLQLRTGTRGAYNWYLLIGSAITMGGIAIWCMHFIGNRAIILYNDEPNLQLQYSQEYTTLSVFVPIVVLFGAYLLCGTGDDTSMFWVIAGGFGAGFSIGGMHYLGNAGIANYTCVYNIGYIVGAVIIAVTATCIALSMFFRFQKSFTNGIWKRILAALLLALGVSGMHWTGVVGTRYRYHQLNDDRPVNRRDIVILTLVMSVIACVGLVGFAIFAGRARMQQRHRVQEVTLVSVTFDEDGKIMVHTDGTLPTATITDSFREKSFEETFGPTHWAFQWAYRTSSNWKSVSDLIPGMRQHVRIASTKRSSLGSYIVDYHLLFREQFCVAAQSLADITHRSLSSVGVLHTNLLTSGYDPERRGTGKVLFLVSQVEKQFHPRGFRYAAIDTVLPILTNTMQVPQSELSTILSEMELTARSPPLSLPASGVYIACFA</sequence>
<dbReference type="EMBL" id="ML220122">
    <property type="protein sequence ID" value="TGZ80820.1"/>
    <property type="molecule type" value="Genomic_DNA"/>
</dbReference>
<accession>A0A4S2MW24</accession>